<dbReference type="PANTHER" id="PTHR37815">
    <property type="entry name" value="UPF0397 PROTEIN BC_2624-RELATED"/>
    <property type="match status" value="1"/>
</dbReference>
<sequence>MNIRHTARNALLVALVAVATLVVRIPTPATQGYINVGDAVVFVSALLFGARAGAMAGGIGSALADLIGGYTFWAPFTLVIKGVEGLVAGALFGRFGRTLERPLGVAAALLTLILAGGWMALGYFLVETQLYGWGPASASAIGNLVQAGASVALGLPVAVALRRAVRREE</sequence>
<evidence type="ECO:0000256" key="1">
    <source>
        <dbReference type="SAM" id="Phobius"/>
    </source>
</evidence>
<reference evidence="2 3" key="1">
    <citation type="journal article" date="2016" name="Nat. Commun.">
        <title>Thousands of microbial genomes shed light on interconnected biogeochemical processes in an aquifer system.</title>
        <authorList>
            <person name="Anantharaman K."/>
            <person name="Brown C.T."/>
            <person name="Hug L.A."/>
            <person name="Sharon I."/>
            <person name="Castelle C.J."/>
            <person name="Probst A.J."/>
            <person name="Thomas B.C."/>
            <person name="Singh A."/>
            <person name="Wilkins M.J."/>
            <person name="Karaoz U."/>
            <person name="Brodie E.L."/>
            <person name="Williams K.H."/>
            <person name="Hubbard S.S."/>
            <person name="Banfield J.F."/>
        </authorList>
    </citation>
    <scope>NUCLEOTIDE SEQUENCE [LARGE SCALE GENOMIC DNA]</scope>
    <source>
        <strain evidence="3">RIFCSPLOWO2_12_FULL_64_10</strain>
    </source>
</reference>
<proteinExistence type="predicted"/>
<gene>
    <name evidence="2" type="ORF">A3F84_22610</name>
</gene>
<dbReference type="EMBL" id="MFKF01000188">
    <property type="protein sequence ID" value="OGG51280.1"/>
    <property type="molecule type" value="Genomic_DNA"/>
</dbReference>
<dbReference type="InterPro" id="IPR009825">
    <property type="entry name" value="ECF_substrate-spec-like"/>
</dbReference>
<feature type="transmembrane region" description="Helical" evidence="1">
    <location>
        <begin position="138"/>
        <end position="161"/>
    </location>
</feature>
<accession>A0A1F6CQB6</accession>
<dbReference type="AlphaFoldDB" id="A0A1F6CQB6"/>
<dbReference type="PANTHER" id="PTHR37815:SF3">
    <property type="entry name" value="UPF0397 PROTEIN SPR0429"/>
    <property type="match status" value="1"/>
</dbReference>
<evidence type="ECO:0000313" key="2">
    <source>
        <dbReference type="EMBL" id="OGG51280.1"/>
    </source>
</evidence>
<comment type="caution">
    <text evidence="2">The sequence shown here is derived from an EMBL/GenBank/DDBJ whole genome shotgun (WGS) entry which is preliminary data.</text>
</comment>
<protein>
    <recommendedName>
        <fullName evidence="4">ECF transporter S component</fullName>
    </recommendedName>
</protein>
<feature type="transmembrane region" description="Helical" evidence="1">
    <location>
        <begin position="105"/>
        <end position="126"/>
    </location>
</feature>
<evidence type="ECO:0000313" key="3">
    <source>
        <dbReference type="Proteomes" id="UP000178606"/>
    </source>
</evidence>
<keyword evidence="1" id="KW-1133">Transmembrane helix</keyword>
<keyword evidence="1" id="KW-0812">Transmembrane</keyword>
<dbReference type="GO" id="GO:0016020">
    <property type="term" value="C:membrane"/>
    <property type="evidence" value="ECO:0007669"/>
    <property type="project" value="InterPro"/>
</dbReference>
<dbReference type="Gene3D" id="1.10.1760.20">
    <property type="match status" value="1"/>
</dbReference>
<evidence type="ECO:0008006" key="4">
    <source>
        <dbReference type="Google" id="ProtNLM"/>
    </source>
</evidence>
<dbReference type="Proteomes" id="UP000178606">
    <property type="component" value="Unassembled WGS sequence"/>
</dbReference>
<name>A0A1F6CQB6_HANXR</name>
<feature type="transmembrane region" description="Helical" evidence="1">
    <location>
        <begin position="72"/>
        <end position="93"/>
    </location>
</feature>
<organism evidence="2 3">
    <name type="scientific">Handelsmanbacteria sp. (strain RIFCSPLOWO2_12_FULL_64_10)</name>
    <dbReference type="NCBI Taxonomy" id="1817868"/>
    <lineage>
        <taxon>Bacteria</taxon>
        <taxon>Candidatus Handelsmaniibacteriota</taxon>
    </lineage>
</organism>
<keyword evidence="1" id="KW-0472">Membrane</keyword>
<dbReference type="Pfam" id="PF07155">
    <property type="entry name" value="ECF-ribofla_trS"/>
    <property type="match status" value="1"/>
</dbReference>